<dbReference type="EMBL" id="CAJJDO010000095">
    <property type="protein sequence ID" value="CAD8190205.1"/>
    <property type="molecule type" value="Genomic_DNA"/>
</dbReference>
<protein>
    <recommendedName>
        <fullName evidence="3">Tc1-like transposase DDE domain-containing protein</fullName>
    </recommendedName>
</protein>
<gene>
    <name evidence="1" type="ORF">PPENT_87.1.T0950203</name>
</gene>
<evidence type="ECO:0000313" key="1">
    <source>
        <dbReference type="EMBL" id="CAD8190205.1"/>
    </source>
</evidence>
<accession>A0A8S1WP26</accession>
<name>A0A8S1WP26_9CILI</name>
<comment type="caution">
    <text evidence="1">The sequence shown here is derived from an EMBL/GenBank/DDBJ whole genome shotgun (WGS) entry which is preliminary data.</text>
</comment>
<sequence>MQPIGILAYLFHPLSVLHQRLLEFQELMELEDGYPLEHARILDNAQNLLLLLMMNMSLMDQNVWLMEQHLQDINSMQQQLKRWYLLLECHSLYLKLKDCSDEQKGNLYLSQEYHAQLMEPNIFHYHHQKLVLQAVRNLFLPQYTPQLNPIEKNWQSLKNSFTRKVYWGCQNRIIKSQIRWSYQQCLISLFLSQWKQISIWVQ</sequence>
<dbReference type="Proteomes" id="UP000689195">
    <property type="component" value="Unassembled WGS sequence"/>
</dbReference>
<reference evidence="1" key="1">
    <citation type="submission" date="2021-01" db="EMBL/GenBank/DDBJ databases">
        <authorList>
            <consortium name="Genoscope - CEA"/>
            <person name="William W."/>
        </authorList>
    </citation>
    <scope>NUCLEOTIDE SEQUENCE</scope>
</reference>
<dbReference type="AlphaFoldDB" id="A0A8S1WP26"/>
<organism evidence="1 2">
    <name type="scientific">Paramecium pentaurelia</name>
    <dbReference type="NCBI Taxonomy" id="43138"/>
    <lineage>
        <taxon>Eukaryota</taxon>
        <taxon>Sar</taxon>
        <taxon>Alveolata</taxon>
        <taxon>Ciliophora</taxon>
        <taxon>Intramacronucleata</taxon>
        <taxon>Oligohymenophorea</taxon>
        <taxon>Peniculida</taxon>
        <taxon>Parameciidae</taxon>
        <taxon>Paramecium</taxon>
    </lineage>
</organism>
<evidence type="ECO:0000313" key="2">
    <source>
        <dbReference type="Proteomes" id="UP000689195"/>
    </source>
</evidence>
<evidence type="ECO:0008006" key="3">
    <source>
        <dbReference type="Google" id="ProtNLM"/>
    </source>
</evidence>
<keyword evidence="2" id="KW-1185">Reference proteome</keyword>
<proteinExistence type="predicted"/>